<dbReference type="FunFam" id="2.40.10.10:FF:000073">
    <property type="entry name" value="Trypsin alpha"/>
    <property type="match status" value="1"/>
</dbReference>
<dbReference type="InterPro" id="IPR009003">
    <property type="entry name" value="Peptidase_S1_PA"/>
</dbReference>
<dbReference type="EMBL" id="JASPKY010000003">
    <property type="protein sequence ID" value="KAK9758546.1"/>
    <property type="molecule type" value="Genomic_DNA"/>
</dbReference>
<dbReference type="PANTHER" id="PTHR24276">
    <property type="entry name" value="POLYSERASE-RELATED"/>
    <property type="match status" value="1"/>
</dbReference>
<dbReference type="PROSITE" id="PS00135">
    <property type="entry name" value="TRYPSIN_SER"/>
    <property type="match status" value="1"/>
</dbReference>
<evidence type="ECO:0000256" key="5">
    <source>
        <dbReference type="ARBA" id="ARBA00023157"/>
    </source>
</evidence>
<gene>
    <name evidence="9" type="ORF">QE152_g743</name>
</gene>
<dbReference type="PROSITE" id="PS50240">
    <property type="entry name" value="TRYPSIN_DOM"/>
    <property type="match status" value="1"/>
</dbReference>
<keyword evidence="2 6" id="KW-0645">Protease</keyword>
<dbReference type="Proteomes" id="UP001458880">
    <property type="component" value="Unassembled WGS sequence"/>
</dbReference>
<dbReference type="GO" id="GO:0006508">
    <property type="term" value="P:proteolysis"/>
    <property type="evidence" value="ECO:0007669"/>
    <property type="project" value="UniProtKB-KW"/>
</dbReference>
<evidence type="ECO:0000256" key="6">
    <source>
        <dbReference type="RuleBase" id="RU363034"/>
    </source>
</evidence>
<dbReference type="AlphaFoldDB" id="A0AAW1NI71"/>
<dbReference type="Pfam" id="PF00089">
    <property type="entry name" value="Trypsin"/>
    <property type="match status" value="2"/>
</dbReference>
<dbReference type="Gene3D" id="2.40.10.10">
    <property type="entry name" value="Trypsin-like serine proteases"/>
    <property type="match status" value="4"/>
</dbReference>
<dbReference type="SUPFAM" id="SSF50494">
    <property type="entry name" value="Trypsin-like serine proteases"/>
    <property type="match status" value="3"/>
</dbReference>
<feature type="signal peptide" evidence="7">
    <location>
        <begin position="1"/>
        <end position="20"/>
    </location>
</feature>
<evidence type="ECO:0000256" key="3">
    <source>
        <dbReference type="ARBA" id="ARBA00022801"/>
    </source>
</evidence>
<keyword evidence="7" id="KW-0732">Signal</keyword>
<dbReference type="PANTHER" id="PTHR24276:SF91">
    <property type="entry name" value="AT26814P-RELATED"/>
    <property type="match status" value="1"/>
</dbReference>
<evidence type="ECO:0000256" key="4">
    <source>
        <dbReference type="ARBA" id="ARBA00022825"/>
    </source>
</evidence>
<evidence type="ECO:0000256" key="2">
    <source>
        <dbReference type="ARBA" id="ARBA00022670"/>
    </source>
</evidence>
<evidence type="ECO:0000259" key="8">
    <source>
        <dbReference type="PROSITE" id="PS50240"/>
    </source>
</evidence>
<keyword evidence="4 6" id="KW-0720">Serine protease</keyword>
<dbReference type="InterPro" id="IPR001314">
    <property type="entry name" value="Peptidase_S1A"/>
</dbReference>
<dbReference type="InterPro" id="IPR043504">
    <property type="entry name" value="Peptidase_S1_PA_chymotrypsin"/>
</dbReference>
<accession>A0AAW1NI71</accession>
<comment type="similarity">
    <text evidence="1">Belongs to the peptidase S1 family.</text>
</comment>
<dbReference type="PRINTS" id="PR00722">
    <property type="entry name" value="CHYMOTRYPSIN"/>
</dbReference>
<dbReference type="CDD" id="cd00190">
    <property type="entry name" value="Tryp_SPc"/>
    <property type="match status" value="2"/>
</dbReference>
<proteinExistence type="inferred from homology"/>
<feature type="domain" description="Peptidase S1" evidence="8">
    <location>
        <begin position="26"/>
        <end position="306"/>
    </location>
</feature>
<organism evidence="9 10">
    <name type="scientific">Popillia japonica</name>
    <name type="common">Japanese beetle</name>
    <dbReference type="NCBI Taxonomy" id="7064"/>
    <lineage>
        <taxon>Eukaryota</taxon>
        <taxon>Metazoa</taxon>
        <taxon>Ecdysozoa</taxon>
        <taxon>Arthropoda</taxon>
        <taxon>Hexapoda</taxon>
        <taxon>Insecta</taxon>
        <taxon>Pterygota</taxon>
        <taxon>Neoptera</taxon>
        <taxon>Endopterygota</taxon>
        <taxon>Coleoptera</taxon>
        <taxon>Polyphaga</taxon>
        <taxon>Scarabaeiformia</taxon>
        <taxon>Scarabaeidae</taxon>
        <taxon>Rutelinae</taxon>
        <taxon>Popillia</taxon>
    </lineage>
</organism>
<name>A0AAW1NI71_POPJA</name>
<keyword evidence="10" id="KW-1185">Reference proteome</keyword>
<evidence type="ECO:0000313" key="9">
    <source>
        <dbReference type="EMBL" id="KAK9758546.1"/>
    </source>
</evidence>
<reference evidence="9 10" key="1">
    <citation type="journal article" date="2024" name="BMC Genomics">
        <title>De novo assembly and annotation of Popillia japonica's genome with initial clues to its potential as an invasive pest.</title>
        <authorList>
            <person name="Cucini C."/>
            <person name="Boschi S."/>
            <person name="Funari R."/>
            <person name="Cardaioli E."/>
            <person name="Iannotti N."/>
            <person name="Marturano G."/>
            <person name="Paoli F."/>
            <person name="Bruttini M."/>
            <person name="Carapelli A."/>
            <person name="Frati F."/>
            <person name="Nardi F."/>
        </authorList>
    </citation>
    <scope>NUCLEOTIDE SEQUENCE [LARGE SCALE GENOMIC DNA]</scope>
    <source>
        <strain evidence="9">DMR45628</strain>
    </source>
</reference>
<evidence type="ECO:0000256" key="7">
    <source>
        <dbReference type="SAM" id="SignalP"/>
    </source>
</evidence>
<dbReference type="InterPro" id="IPR001254">
    <property type="entry name" value="Trypsin_dom"/>
</dbReference>
<sequence>MASTTFILGWIISLVTVVVANSDTRIVGGKQAYEGQFPYQVSLQNTSKSHFCGGSILNEQWILTAAHCTSHFCGGSILNEQWILTAAHCTRDKSPKQLLVYTGSVLKSSGGTWHEVAKIVSHKKFSMSLLRSGNDIALLKLMHKLEFSNLVQPIQLETADNKPVRGVVSGWGRIYNMSRPETSEHLLYVEAETMTNQECQSYAVVSKNLICTVPEVGKGVCKGDSGGPMVANKKQIGIVSFVDFDCAIDGSPIELPSDDLNGRIVGGNDAAQGQFPYQVPIQRTSNGNHNCGGSILNSRWILTAAHCLVHSVPSDWVIQTGTSILSSGGTHHRLARFIIHEGYVTSPWVNNDIAVIELQDEIQFSNLAQPIELETEIIGEVDGVVFV</sequence>
<dbReference type="PROSITE" id="PS00134">
    <property type="entry name" value="TRYPSIN_HIS"/>
    <property type="match status" value="3"/>
</dbReference>
<evidence type="ECO:0000313" key="10">
    <source>
        <dbReference type="Proteomes" id="UP001458880"/>
    </source>
</evidence>
<dbReference type="InterPro" id="IPR033116">
    <property type="entry name" value="TRYPSIN_SER"/>
</dbReference>
<dbReference type="InterPro" id="IPR018114">
    <property type="entry name" value="TRYPSIN_HIS"/>
</dbReference>
<protein>
    <submittedName>
        <fullName evidence="9">Trypsin</fullName>
    </submittedName>
</protein>
<comment type="caution">
    <text evidence="9">The sequence shown here is derived from an EMBL/GenBank/DDBJ whole genome shotgun (WGS) entry which is preliminary data.</text>
</comment>
<keyword evidence="3 6" id="KW-0378">Hydrolase</keyword>
<evidence type="ECO:0000256" key="1">
    <source>
        <dbReference type="ARBA" id="ARBA00007664"/>
    </source>
</evidence>
<dbReference type="GO" id="GO:0004252">
    <property type="term" value="F:serine-type endopeptidase activity"/>
    <property type="evidence" value="ECO:0007669"/>
    <property type="project" value="InterPro"/>
</dbReference>
<dbReference type="FunFam" id="2.40.10.10:FF:000068">
    <property type="entry name" value="transmembrane protease serine 2"/>
    <property type="match status" value="1"/>
</dbReference>
<keyword evidence="5" id="KW-1015">Disulfide bond</keyword>
<feature type="chain" id="PRO_5043912295" evidence="7">
    <location>
        <begin position="21"/>
        <end position="387"/>
    </location>
</feature>
<dbReference type="SMART" id="SM00020">
    <property type="entry name" value="Tryp_SPc"/>
    <property type="match status" value="1"/>
</dbReference>
<dbReference type="InterPro" id="IPR050430">
    <property type="entry name" value="Peptidase_S1"/>
</dbReference>